<dbReference type="EMBL" id="LAZR01067230">
    <property type="protein sequence ID" value="KKK52014.1"/>
    <property type="molecule type" value="Genomic_DNA"/>
</dbReference>
<sequence length="50" mass="5950">MKKYSKLEPDYVTCNDCGQVDKVYHTGKLTEPYLCIECAKKEHKRRNEKK</sequence>
<organism evidence="1">
    <name type="scientific">marine sediment metagenome</name>
    <dbReference type="NCBI Taxonomy" id="412755"/>
    <lineage>
        <taxon>unclassified sequences</taxon>
        <taxon>metagenomes</taxon>
        <taxon>ecological metagenomes</taxon>
    </lineage>
</organism>
<proteinExistence type="predicted"/>
<name>A0A0F8YD07_9ZZZZ</name>
<protein>
    <submittedName>
        <fullName evidence="1">Uncharacterized protein</fullName>
    </submittedName>
</protein>
<reference evidence="1" key="1">
    <citation type="journal article" date="2015" name="Nature">
        <title>Complex archaea that bridge the gap between prokaryotes and eukaryotes.</title>
        <authorList>
            <person name="Spang A."/>
            <person name="Saw J.H."/>
            <person name="Jorgensen S.L."/>
            <person name="Zaremba-Niedzwiedzka K."/>
            <person name="Martijn J."/>
            <person name="Lind A.E."/>
            <person name="van Eijk R."/>
            <person name="Schleper C."/>
            <person name="Guy L."/>
            <person name="Ettema T.J."/>
        </authorList>
    </citation>
    <scope>NUCLEOTIDE SEQUENCE</scope>
</reference>
<evidence type="ECO:0000313" key="1">
    <source>
        <dbReference type="EMBL" id="KKK52014.1"/>
    </source>
</evidence>
<accession>A0A0F8YD07</accession>
<dbReference type="AlphaFoldDB" id="A0A0F8YD07"/>
<comment type="caution">
    <text evidence="1">The sequence shown here is derived from an EMBL/GenBank/DDBJ whole genome shotgun (WGS) entry which is preliminary data.</text>
</comment>
<gene>
    <name evidence="1" type="ORF">LCGC14_3109190</name>
</gene>